<reference evidence="1 2" key="1">
    <citation type="submission" date="2019-06" db="EMBL/GenBank/DDBJ databases">
        <title>A comparative genomics study of ostrich specific Mycoplasmas.</title>
        <authorList>
            <person name="Botes A."/>
            <person name="Nel T."/>
        </authorList>
    </citation>
    <scope>NUCLEOTIDE SEQUENCE [LARGE SCALE GENOMIC DNA]</scope>
    <source>
        <strain evidence="1 2">Ms01</strain>
    </source>
</reference>
<evidence type="ECO:0000313" key="2">
    <source>
        <dbReference type="Proteomes" id="UP000317904"/>
    </source>
</evidence>
<evidence type="ECO:0000313" key="1">
    <source>
        <dbReference type="EMBL" id="TPI01173.1"/>
    </source>
</evidence>
<accession>A0A502M8G2</accession>
<name>A0A502M8G2_9MOLU</name>
<comment type="caution">
    <text evidence="1">The sequence shown here is derived from an EMBL/GenBank/DDBJ whole genome shotgun (WGS) entry which is preliminary data.</text>
</comment>
<proteinExistence type="predicted"/>
<dbReference type="AlphaFoldDB" id="A0A502M8G2"/>
<dbReference type="Proteomes" id="UP000317904">
    <property type="component" value="Unassembled WGS sequence"/>
</dbReference>
<gene>
    <name evidence="1" type="ORF">FJM01_03100</name>
</gene>
<protein>
    <submittedName>
        <fullName evidence="1">Uncharacterized protein</fullName>
    </submittedName>
</protein>
<organism evidence="1 2">
    <name type="scientific">Mycoplasma struthionis</name>
    <dbReference type="NCBI Taxonomy" id="538220"/>
    <lineage>
        <taxon>Bacteria</taxon>
        <taxon>Bacillati</taxon>
        <taxon>Mycoplasmatota</taxon>
        <taxon>Mollicutes</taxon>
        <taxon>Mycoplasmataceae</taxon>
        <taxon>Mycoplasma</taxon>
    </lineage>
</organism>
<sequence length="84" mass="10164">MAEIIDSLSNYFGDEEYISQSFACFYYNNGLLFSRKWKEGVVMSEKFKKFSKYYENNYPITAYALKKISDYYLFEAKIQRKLKR</sequence>
<dbReference type="EMBL" id="VFSY01000029">
    <property type="protein sequence ID" value="TPI01173.1"/>
    <property type="molecule type" value="Genomic_DNA"/>
</dbReference>
<dbReference type="RefSeq" id="WP_140701349.1">
    <property type="nucleotide sequence ID" value="NZ_VFSY01000029.1"/>
</dbReference>